<gene>
    <name evidence="5" type="ORF">ACFP1F_05350</name>
</gene>
<evidence type="ECO:0000256" key="2">
    <source>
        <dbReference type="SAM" id="SignalP"/>
    </source>
</evidence>
<feature type="domain" description="Lreu-0056-like" evidence="4">
    <location>
        <begin position="259"/>
        <end position="316"/>
    </location>
</feature>
<evidence type="ECO:0000259" key="3">
    <source>
        <dbReference type="Pfam" id="PF15983"/>
    </source>
</evidence>
<accession>A0ABW1UUL4</accession>
<dbReference type="PROSITE" id="PS51257">
    <property type="entry name" value="PROKAR_LIPOPROTEIN"/>
    <property type="match status" value="1"/>
</dbReference>
<organism evidence="5 6">
    <name type="scientific">Companilactobacillus baiquanensis</name>
    <dbReference type="NCBI Taxonomy" id="2486005"/>
    <lineage>
        <taxon>Bacteria</taxon>
        <taxon>Bacillati</taxon>
        <taxon>Bacillota</taxon>
        <taxon>Bacilli</taxon>
        <taxon>Lactobacillales</taxon>
        <taxon>Lactobacillaceae</taxon>
        <taxon>Companilactobacillus</taxon>
    </lineage>
</organism>
<comment type="caution">
    <text evidence="5">The sequence shown here is derived from an EMBL/GenBank/DDBJ whole genome shotgun (WGS) entry which is preliminary data.</text>
</comment>
<feature type="region of interest" description="Disordered" evidence="1">
    <location>
        <begin position="189"/>
        <end position="212"/>
    </location>
</feature>
<dbReference type="Pfam" id="PF15983">
    <property type="entry name" value="DUF4767"/>
    <property type="match status" value="1"/>
</dbReference>
<feature type="domain" description="DUF4767" evidence="3">
    <location>
        <begin position="56"/>
        <end position="186"/>
    </location>
</feature>
<feature type="compositionally biased region" description="Basic and acidic residues" evidence="1">
    <location>
        <begin position="42"/>
        <end position="57"/>
    </location>
</feature>
<evidence type="ECO:0000256" key="1">
    <source>
        <dbReference type="SAM" id="MobiDB-lite"/>
    </source>
</evidence>
<dbReference type="Pfam" id="PF22125">
    <property type="entry name" value="Lreu_0056_like"/>
    <property type="match status" value="1"/>
</dbReference>
<feature type="compositionally biased region" description="Polar residues" evidence="1">
    <location>
        <begin position="24"/>
        <end position="35"/>
    </location>
</feature>
<reference evidence="6" key="1">
    <citation type="journal article" date="2019" name="Int. J. Syst. Evol. Microbiol.">
        <title>The Global Catalogue of Microorganisms (GCM) 10K type strain sequencing project: providing services to taxonomists for standard genome sequencing and annotation.</title>
        <authorList>
            <consortium name="The Broad Institute Genomics Platform"/>
            <consortium name="The Broad Institute Genome Sequencing Center for Infectious Disease"/>
            <person name="Wu L."/>
            <person name="Ma J."/>
        </authorList>
    </citation>
    <scope>NUCLEOTIDE SEQUENCE [LARGE SCALE GENOMIC DNA]</scope>
    <source>
        <strain evidence="6">CCM 8895</strain>
    </source>
</reference>
<dbReference type="InterPro" id="IPR054365">
    <property type="entry name" value="Lreu_0056-like"/>
</dbReference>
<feature type="compositionally biased region" description="Low complexity" evidence="1">
    <location>
        <begin position="189"/>
        <end position="211"/>
    </location>
</feature>
<dbReference type="Gene3D" id="3.30.1460.60">
    <property type="match status" value="1"/>
</dbReference>
<dbReference type="RefSeq" id="WP_125593693.1">
    <property type="nucleotide sequence ID" value="NZ_JBHSSN010000013.1"/>
</dbReference>
<keyword evidence="6" id="KW-1185">Reference proteome</keyword>
<evidence type="ECO:0000313" key="6">
    <source>
        <dbReference type="Proteomes" id="UP001596186"/>
    </source>
</evidence>
<protein>
    <submittedName>
        <fullName evidence="5">DUF4767 domain-containing protein</fullName>
    </submittedName>
</protein>
<evidence type="ECO:0000259" key="4">
    <source>
        <dbReference type="Pfam" id="PF22125"/>
    </source>
</evidence>
<proteinExistence type="predicted"/>
<name>A0ABW1UUL4_9LACO</name>
<feature type="region of interest" description="Disordered" evidence="1">
    <location>
        <begin position="24"/>
        <end position="57"/>
    </location>
</feature>
<feature type="signal peptide" evidence="2">
    <location>
        <begin position="1"/>
        <end position="20"/>
    </location>
</feature>
<feature type="chain" id="PRO_5045732214" evidence="2">
    <location>
        <begin position="21"/>
        <end position="321"/>
    </location>
</feature>
<dbReference type="InterPro" id="IPR031927">
    <property type="entry name" value="DUF4767"/>
</dbReference>
<evidence type="ECO:0000313" key="5">
    <source>
        <dbReference type="EMBL" id="MFC6323155.1"/>
    </source>
</evidence>
<keyword evidence="2" id="KW-0732">Signal</keyword>
<dbReference type="Proteomes" id="UP001596186">
    <property type="component" value="Unassembled WGS sequence"/>
</dbReference>
<dbReference type="EMBL" id="JBHSSN010000013">
    <property type="protein sequence ID" value="MFC6323155.1"/>
    <property type="molecule type" value="Genomic_DNA"/>
</dbReference>
<sequence length="321" mass="35454">MKVNKLKLTMILFSALILTGCTSEKPNVSKNSSQNTTKVSKKSSDKSTNSDKKTDTLWNNSKDKQLESFINQWAPTMKQNYTKYNGSRSLKTSTGTVYPDDLSNVTVLGSSSSIGFSKDGEGKYAYNVVAIYNYNGTVPPLPNHITYFFAFHDGQPIVLVDQSRDGTPDLSETQNNDVRSAFSNIVAGKSVNTSSNNQSSGQSSSKKSSTSLTHDPIMIGLMLRDMRGWDDVEMEPNLAVYEDDGMYRISTGTLASETPYRINGDTVTYYTKDFSNGDSDAEAPLIPHDMSLKELEDKYYSTDSQRQNIQSIASQMPDING</sequence>